<accession>A0AAV1RDQ7</accession>
<comment type="caution">
    <text evidence="1">The sequence shown here is derived from an EMBL/GenBank/DDBJ whole genome shotgun (WGS) entry which is preliminary data.</text>
</comment>
<dbReference type="Proteomes" id="UP001314170">
    <property type="component" value="Unassembled WGS sequence"/>
</dbReference>
<evidence type="ECO:0000313" key="1">
    <source>
        <dbReference type="EMBL" id="CAK7333065.1"/>
    </source>
</evidence>
<sequence length="83" mass="9475">MHVSRSTNAIAQPRIAYQYRPKKGAGILLQSQVQVVRRRNENRVDRAFRQKKNNRKFLKADMLIGTKSAMDGTPLGPPDKNQL</sequence>
<dbReference type="EMBL" id="CAWUPB010000913">
    <property type="protein sequence ID" value="CAK7333065.1"/>
    <property type="molecule type" value="Genomic_DNA"/>
</dbReference>
<organism evidence="1 2">
    <name type="scientific">Dovyalis caffra</name>
    <dbReference type="NCBI Taxonomy" id="77055"/>
    <lineage>
        <taxon>Eukaryota</taxon>
        <taxon>Viridiplantae</taxon>
        <taxon>Streptophyta</taxon>
        <taxon>Embryophyta</taxon>
        <taxon>Tracheophyta</taxon>
        <taxon>Spermatophyta</taxon>
        <taxon>Magnoliopsida</taxon>
        <taxon>eudicotyledons</taxon>
        <taxon>Gunneridae</taxon>
        <taxon>Pentapetalae</taxon>
        <taxon>rosids</taxon>
        <taxon>fabids</taxon>
        <taxon>Malpighiales</taxon>
        <taxon>Salicaceae</taxon>
        <taxon>Flacourtieae</taxon>
        <taxon>Dovyalis</taxon>
    </lineage>
</organism>
<proteinExistence type="predicted"/>
<gene>
    <name evidence="1" type="ORF">DCAF_LOCUS9298</name>
</gene>
<evidence type="ECO:0000313" key="2">
    <source>
        <dbReference type="Proteomes" id="UP001314170"/>
    </source>
</evidence>
<protein>
    <submittedName>
        <fullName evidence="1">Uncharacterized protein</fullName>
    </submittedName>
</protein>
<dbReference type="AlphaFoldDB" id="A0AAV1RDQ7"/>
<reference evidence="1 2" key="1">
    <citation type="submission" date="2024-01" db="EMBL/GenBank/DDBJ databases">
        <authorList>
            <person name="Waweru B."/>
        </authorList>
    </citation>
    <scope>NUCLEOTIDE SEQUENCE [LARGE SCALE GENOMIC DNA]</scope>
</reference>
<keyword evidence="2" id="KW-1185">Reference proteome</keyword>
<name>A0AAV1RDQ7_9ROSI</name>